<organism evidence="1 2">
    <name type="scientific">Sphaeramia orbicularis</name>
    <name type="common">orbiculate cardinalfish</name>
    <dbReference type="NCBI Taxonomy" id="375764"/>
    <lineage>
        <taxon>Eukaryota</taxon>
        <taxon>Metazoa</taxon>
        <taxon>Chordata</taxon>
        <taxon>Craniata</taxon>
        <taxon>Vertebrata</taxon>
        <taxon>Euteleostomi</taxon>
        <taxon>Actinopterygii</taxon>
        <taxon>Neopterygii</taxon>
        <taxon>Teleostei</taxon>
        <taxon>Neoteleostei</taxon>
        <taxon>Acanthomorphata</taxon>
        <taxon>Gobiaria</taxon>
        <taxon>Kurtiformes</taxon>
        <taxon>Apogonoidei</taxon>
        <taxon>Apogonidae</taxon>
        <taxon>Apogoninae</taxon>
        <taxon>Sphaeramia</taxon>
    </lineage>
</organism>
<dbReference type="Proteomes" id="UP000472271">
    <property type="component" value="Chromosome 12"/>
</dbReference>
<name>A0A672ZJV8_9TELE</name>
<evidence type="ECO:0000313" key="1">
    <source>
        <dbReference type="Ensembl" id="ENSSORP00005017461.1"/>
    </source>
</evidence>
<dbReference type="AlphaFoldDB" id="A0A672ZJV8"/>
<reference evidence="1" key="1">
    <citation type="submission" date="2019-06" db="EMBL/GenBank/DDBJ databases">
        <authorList>
            <consortium name="Wellcome Sanger Institute Data Sharing"/>
        </authorList>
    </citation>
    <scope>NUCLEOTIDE SEQUENCE [LARGE SCALE GENOMIC DNA]</scope>
</reference>
<sequence>MISELNIENTGFILKKCKIQRKAFMAWMGRVVLIWGQKFFFGNVQLSPPKFVRMPIKTNCAKCQIVLKISGGSSRPSNISKIVKYCINFTVLTNARLITKWNAILNKQAKKVHACIRKRS</sequence>
<dbReference type="Ensembl" id="ENSSORT00005017979.1">
    <property type="protein sequence ID" value="ENSSORP00005017461.1"/>
    <property type="gene ID" value="ENSSORG00005008727.1"/>
</dbReference>
<reference evidence="1" key="3">
    <citation type="submission" date="2025-09" db="UniProtKB">
        <authorList>
            <consortium name="Ensembl"/>
        </authorList>
    </citation>
    <scope>IDENTIFICATION</scope>
</reference>
<evidence type="ECO:0000313" key="2">
    <source>
        <dbReference type="Proteomes" id="UP000472271"/>
    </source>
</evidence>
<dbReference type="InParanoid" id="A0A672ZJV8"/>
<accession>A0A672ZJV8</accession>
<keyword evidence="2" id="KW-1185">Reference proteome</keyword>
<protein>
    <submittedName>
        <fullName evidence="1">Uncharacterized protein</fullName>
    </submittedName>
</protein>
<proteinExistence type="predicted"/>
<reference evidence="1" key="2">
    <citation type="submission" date="2025-08" db="UniProtKB">
        <authorList>
            <consortium name="Ensembl"/>
        </authorList>
    </citation>
    <scope>IDENTIFICATION</scope>
</reference>